<accession>A0A9P7RYJ7</accession>
<dbReference type="KEGG" id="more:E1B28_008448"/>
<gene>
    <name evidence="2" type="ORF">E1B28_008448</name>
</gene>
<evidence type="ECO:0000313" key="3">
    <source>
        <dbReference type="Proteomes" id="UP001049176"/>
    </source>
</evidence>
<dbReference type="AlphaFoldDB" id="A0A9P7RYJ7"/>
<dbReference type="Proteomes" id="UP001049176">
    <property type="component" value="Chromosome 5"/>
</dbReference>
<dbReference type="GeneID" id="66077524"/>
<dbReference type="InterPro" id="IPR014710">
    <property type="entry name" value="RmlC-like_jellyroll"/>
</dbReference>
<organism evidence="2 3">
    <name type="scientific">Marasmius oreades</name>
    <name type="common">fairy-ring Marasmius</name>
    <dbReference type="NCBI Taxonomy" id="181124"/>
    <lineage>
        <taxon>Eukaryota</taxon>
        <taxon>Fungi</taxon>
        <taxon>Dikarya</taxon>
        <taxon>Basidiomycota</taxon>
        <taxon>Agaricomycotina</taxon>
        <taxon>Agaricomycetes</taxon>
        <taxon>Agaricomycetidae</taxon>
        <taxon>Agaricales</taxon>
        <taxon>Marasmiineae</taxon>
        <taxon>Marasmiaceae</taxon>
        <taxon>Marasmius</taxon>
    </lineage>
</organism>
<dbReference type="RefSeq" id="XP_043008537.1">
    <property type="nucleotide sequence ID" value="XM_043153253.1"/>
</dbReference>
<dbReference type="Gene3D" id="2.60.120.10">
    <property type="entry name" value="Jelly Rolls"/>
    <property type="match status" value="1"/>
</dbReference>
<protein>
    <submittedName>
        <fullName evidence="2">Uncharacterized protein</fullName>
    </submittedName>
</protein>
<reference evidence="2" key="1">
    <citation type="journal article" date="2021" name="Genome Biol. Evol.">
        <title>The assembled and annotated genome of the fairy-ring fungus Marasmius oreades.</title>
        <authorList>
            <person name="Hiltunen M."/>
            <person name="Ament-Velasquez S.L."/>
            <person name="Johannesson H."/>
        </authorList>
    </citation>
    <scope>NUCLEOTIDE SEQUENCE</scope>
    <source>
        <strain evidence="2">03SP1</strain>
    </source>
</reference>
<dbReference type="OrthoDB" id="2912361at2759"/>
<keyword evidence="3" id="KW-1185">Reference proteome</keyword>
<feature type="compositionally biased region" description="Polar residues" evidence="1">
    <location>
        <begin position="7"/>
        <end position="20"/>
    </location>
</feature>
<sequence>MRAYYRNPSNNSSDLLQPQDSGRPVSEERLRALGFKFYNVEGKTEDETLESFRQLAKNIGFDGDEIRFDFRKPTISGIPGLPEMTSKDMLEYFTTGSLFLFDGVAFYKTWNGFFDFKEPETGEYVRMVFKESEVLAFPKGVLFEVHASLENAVYVKFKTPSPLDGGLYVKGEDLENQPVRKEYLNSISTVA</sequence>
<dbReference type="EMBL" id="CM032185">
    <property type="protein sequence ID" value="KAG7092067.1"/>
    <property type="molecule type" value="Genomic_DNA"/>
</dbReference>
<comment type="caution">
    <text evidence="2">The sequence shown here is derived from an EMBL/GenBank/DDBJ whole genome shotgun (WGS) entry which is preliminary data.</text>
</comment>
<proteinExistence type="predicted"/>
<feature type="region of interest" description="Disordered" evidence="1">
    <location>
        <begin position="1"/>
        <end position="24"/>
    </location>
</feature>
<name>A0A9P7RYJ7_9AGAR</name>
<evidence type="ECO:0000256" key="1">
    <source>
        <dbReference type="SAM" id="MobiDB-lite"/>
    </source>
</evidence>
<evidence type="ECO:0000313" key="2">
    <source>
        <dbReference type="EMBL" id="KAG7092067.1"/>
    </source>
</evidence>